<reference evidence="2 3" key="1">
    <citation type="submission" date="2024-02" db="EMBL/GenBank/DDBJ databases">
        <title>FIRST GENOME SEQUENCES OF Leishmania (Viannia) shawi, Leishmania (Viannia) lindenbergi AND Leishmania (Viannia) utingensis.</title>
        <authorList>
            <person name="Resadore F."/>
            <person name="Custodio M.G.F."/>
            <person name="Boite M.C."/>
            <person name="Cupolillo E."/>
            <person name="Ferreira G.E.M."/>
        </authorList>
    </citation>
    <scope>NUCLEOTIDE SEQUENCE [LARGE SCALE GENOMIC DNA]</scope>
    <source>
        <strain evidence="2 3">MHOM/BR/1966/M15733</strain>
    </source>
</reference>
<gene>
    <name evidence="2" type="ORF">Q4I31_004551</name>
</gene>
<accession>A0AAW3ACV3</accession>
<name>A0AAW3ACV3_9TRYP</name>
<feature type="compositionally biased region" description="Acidic residues" evidence="1">
    <location>
        <begin position="519"/>
        <end position="534"/>
    </location>
</feature>
<feature type="region of interest" description="Disordered" evidence="1">
    <location>
        <begin position="519"/>
        <end position="573"/>
    </location>
</feature>
<dbReference type="EMBL" id="JBAMZK010000027">
    <property type="protein sequence ID" value="KAL0502936.1"/>
    <property type="molecule type" value="Genomic_DNA"/>
</dbReference>
<sequence>MPKCPRTAEVSRRLVDAYVTTLRQHLPTYCIRQLDKLPSAQEHQLTRLRQFYPGTPAELLYLLQRVNGTCWETLQALSGSAPSSAAVVQSLSTSASATAAVTAVKSKNMTSTGSTATTNVSPLSPAAALTTTTAPTTAGSAEAGASPTAPSSKMTAPVSTAAGAAAKTAKATTAAAMASEAAAFIKSKIAKKVSTMAGPRPRRPLPHFVALPILGSTYTSCPYYLKSVEQMLASEQQFPPPTATLPDEGEGWPPSQAAAAAQPSSPSFSMRKSSLPAATAPTGGESSDAAGMPVQCSGEVGAAGTVSDSPQSAASGATLNTHSIASVYAGCMIVYGAPPPPPTLSSSLSTGSASNTAASYGGTTGDTKAIFATTPTPSSEVPCVVYVDPRIDIHASFHQWLAFADSVQPHVRGSAPKIPDADPAKVAVAAATKNAADSSRLSPAPTPSQACTPPPPPPPLKQFAASRLYIDFKPVELHGGVYGQVIQFVHGNPDSFSVVASDFGEYLKYIMTEEYGFTEELEDDDDNDDEDGGEEGGRSEPPLTGPTPLIITTTDGRPLTSPTPSPADSQQKR</sequence>
<evidence type="ECO:0000313" key="2">
    <source>
        <dbReference type="EMBL" id="KAL0502936.1"/>
    </source>
</evidence>
<comment type="caution">
    <text evidence="2">The sequence shown here is derived from an EMBL/GenBank/DDBJ whole genome shotgun (WGS) entry which is preliminary data.</text>
</comment>
<organism evidence="2 3">
    <name type="scientific">Leishmania lindenbergi</name>
    <dbReference type="NCBI Taxonomy" id="651832"/>
    <lineage>
        <taxon>Eukaryota</taxon>
        <taxon>Discoba</taxon>
        <taxon>Euglenozoa</taxon>
        <taxon>Kinetoplastea</taxon>
        <taxon>Metakinetoplastina</taxon>
        <taxon>Trypanosomatida</taxon>
        <taxon>Trypanosomatidae</taxon>
        <taxon>Leishmaniinae</taxon>
        <taxon>Leishmania</taxon>
    </lineage>
</organism>
<feature type="region of interest" description="Disordered" evidence="1">
    <location>
        <begin position="238"/>
        <end position="296"/>
    </location>
</feature>
<evidence type="ECO:0008006" key="4">
    <source>
        <dbReference type="Google" id="ProtNLM"/>
    </source>
</evidence>
<feature type="compositionally biased region" description="Polar residues" evidence="1">
    <location>
        <begin position="560"/>
        <end position="573"/>
    </location>
</feature>
<dbReference type="Proteomes" id="UP001500131">
    <property type="component" value="Unassembled WGS sequence"/>
</dbReference>
<feature type="compositionally biased region" description="Polar residues" evidence="1">
    <location>
        <begin position="107"/>
        <end position="120"/>
    </location>
</feature>
<evidence type="ECO:0000256" key="1">
    <source>
        <dbReference type="SAM" id="MobiDB-lite"/>
    </source>
</evidence>
<proteinExistence type="predicted"/>
<evidence type="ECO:0000313" key="3">
    <source>
        <dbReference type="Proteomes" id="UP001500131"/>
    </source>
</evidence>
<feature type="region of interest" description="Disordered" evidence="1">
    <location>
        <begin position="132"/>
        <end position="154"/>
    </location>
</feature>
<feature type="region of interest" description="Disordered" evidence="1">
    <location>
        <begin position="106"/>
        <end position="125"/>
    </location>
</feature>
<feature type="region of interest" description="Disordered" evidence="1">
    <location>
        <begin position="435"/>
        <end position="460"/>
    </location>
</feature>
<dbReference type="AlphaFoldDB" id="A0AAW3ACV3"/>
<protein>
    <recommendedName>
        <fullName evidence="4">Knr4/Smi1-like domain-containing protein</fullName>
    </recommendedName>
</protein>
<feature type="compositionally biased region" description="Low complexity" evidence="1">
    <location>
        <begin position="253"/>
        <end position="276"/>
    </location>
</feature>
<keyword evidence="3" id="KW-1185">Reference proteome</keyword>